<proteinExistence type="predicted"/>
<dbReference type="PROSITE" id="PS50109">
    <property type="entry name" value="HIS_KIN"/>
    <property type="match status" value="1"/>
</dbReference>
<gene>
    <name evidence="9" type="ORF">COX08_04880</name>
</gene>
<dbReference type="InterPro" id="IPR036890">
    <property type="entry name" value="HATPase_C_sf"/>
</dbReference>
<keyword evidence="4" id="KW-0808">Transferase</keyword>
<keyword evidence="6" id="KW-0902">Two-component regulatory system</keyword>
<feature type="transmembrane region" description="Helical" evidence="7">
    <location>
        <begin position="87"/>
        <end position="110"/>
    </location>
</feature>
<dbReference type="SMART" id="SM00388">
    <property type="entry name" value="HisKA"/>
    <property type="match status" value="1"/>
</dbReference>
<evidence type="ECO:0000256" key="1">
    <source>
        <dbReference type="ARBA" id="ARBA00000085"/>
    </source>
</evidence>
<sequence>MTIFKQARIKLTALYLLIIMFVSVSFSGVVYSMIAGELERIEEMQSMRIQRWFSQRGPFDFPDDFQPLNPNFRIIDPEILVESKRRLLLLLILVNTGILGVSAAAGYFLAGKTLKPIQDMIDEQSQFVADASHELRTPLTALKTEIEVNLRDKKLNLEDAKTLLSSNLEEVNHLQQLSDNLIKLTNISANQPTMYTTVDLEEIVQIAVKKIKPLATKQKITIHNHIKEFSLKGDAKNLIELFIVLLDNAIKYSPKDTEIWLQAEKADGHIIITVRDQGFGISKKDITHIFARFYRSDQSRSSDGYGLGLAIAKQIVKDHRGTIKVDSELGKGSVFTIKLPVK</sequence>
<dbReference type="AlphaFoldDB" id="A0A2H0B4W8"/>
<protein>
    <recommendedName>
        <fullName evidence="2">histidine kinase</fullName>
        <ecNumber evidence="2">2.7.13.3</ecNumber>
    </recommendedName>
</protein>
<dbReference type="PANTHER" id="PTHR45453:SF1">
    <property type="entry name" value="PHOSPHATE REGULON SENSOR PROTEIN PHOR"/>
    <property type="match status" value="1"/>
</dbReference>
<keyword evidence="7" id="KW-1133">Transmembrane helix</keyword>
<dbReference type="InterPro" id="IPR004358">
    <property type="entry name" value="Sig_transdc_His_kin-like_C"/>
</dbReference>
<keyword evidence="3" id="KW-0597">Phosphoprotein</keyword>
<comment type="catalytic activity">
    <reaction evidence="1">
        <text>ATP + protein L-histidine = ADP + protein N-phospho-L-histidine.</text>
        <dbReference type="EC" id="2.7.13.3"/>
    </reaction>
</comment>
<comment type="caution">
    <text evidence="9">The sequence shown here is derived from an EMBL/GenBank/DDBJ whole genome shotgun (WGS) entry which is preliminary data.</text>
</comment>
<dbReference type="Pfam" id="PF02518">
    <property type="entry name" value="HATPase_c"/>
    <property type="match status" value="1"/>
</dbReference>
<dbReference type="InterPro" id="IPR003661">
    <property type="entry name" value="HisK_dim/P_dom"/>
</dbReference>
<dbReference type="PANTHER" id="PTHR45453">
    <property type="entry name" value="PHOSPHATE REGULON SENSOR PROTEIN PHOR"/>
    <property type="match status" value="1"/>
</dbReference>
<dbReference type="Gene3D" id="3.30.565.10">
    <property type="entry name" value="Histidine kinase-like ATPase, C-terminal domain"/>
    <property type="match status" value="1"/>
</dbReference>
<dbReference type="FunFam" id="3.30.565.10:FF:000006">
    <property type="entry name" value="Sensor histidine kinase WalK"/>
    <property type="match status" value="1"/>
</dbReference>
<dbReference type="Proteomes" id="UP000229459">
    <property type="component" value="Unassembled WGS sequence"/>
</dbReference>
<dbReference type="GO" id="GO:0005886">
    <property type="term" value="C:plasma membrane"/>
    <property type="evidence" value="ECO:0007669"/>
    <property type="project" value="TreeGrafter"/>
</dbReference>
<dbReference type="SMART" id="SM00387">
    <property type="entry name" value="HATPase_c"/>
    <property type="match status" value="1"/>
</dbReference>
<evidence type="ECO:0000259" key="8">
    <source>
        <dbReference type="PROSITE" id="PS50109"/>
    </source>
</evidence>
<dbReference type="SUPFAM" id="SSF47384">
    <property type="entry name" value="Homodimeric domain of signal transducing histidine kinase"/>
    <property type="match status" value="1"/>
</dbReference>
<evidence type="ECO:0000256" key="7">
    <source>
        <dbReference type="SAM" id="Phobius"/>
    </source>
</evidence>
<dbReference type="InterPro" id="IPR036097">
    <property type="entry name" value="HisK_dim/P_sf"/>
</dbReference>
<dbReference type="PRINTS" id="PR00344">
    <property type="entry name" value="BCTRLSENSOR"/>
</dbReference>
<accession>A0A2H0B4W8</accession>
<organism evidence="9 10">
    <name type="scientific">Candidatus Beckwithbacteria bacterium CG23_combo_of_CG06-09_8_20_14_all_34_8</name>
    <dbReference type="NCBI Taxonomy" id="1974497"/>
    <lineage>
        <taxon>Bacteria</taxon>
        <taxon>Candidatus Beckwithiibacteriota</taxon>
    </lineage>
</organism>
<dbReference type="Gene3D" id="1.10.287.130">
    <property type="match status" value="1"/>
</dbReference>
<keyword evidence="7" id="KW-0812">Transmembrane</keyword>
<evidence type="ECO:0000256" key="3">
    <source>
        <dbReference type="ARBA" id="ARBA00022553"/>
    </source>
</evidence>
<dbReference type="InterPro" id="IPR005467">
    <property type="entry name" value="His_kinase_dom"/>
</dbReference>
<reference evidence="9 10" key="1">
    <citation type="submission" date="2017-09" db="EMBL/GenBank/DDBJ databases">
        <title>Depth-based differentiation of microbial function through sediment-hosted aquifers and enrichment of novel symbionts in the deep terrestrial subsurface.</title>
        <authorList>
            <person name="Probst A.J."/>
            <person name="Ladd B."/>
            <person name="Jarett J.K."/>
            <person name="Geller-Mcgrath D.E."/>
            <person name="Sieber C.M."/>
            <person name="Emerson J.B."/>
            <person name="Anantharaman K."/>
            <person name="Thomas B.C."/>
            <person name="Malmstrom R."/>
            <person name="Stieglmeier M."/>
            <person name="Klingl A."/>
            <person name="Woyke T."/>
            <person name="Ryan C.M."/>
            <person name="Banfield J.F."/>
        </authorList>
    </citation>
    <scope>NUCLEOTIDE SEQUENCE [LARGE SCALE GENOMIC DNA]</scope>
    <source>
        <strain evidence="9">CG23_combo_of_CG06-09_8_20_14_all_34_8</strain>
    </source>
</reference>
<feature type="domain" description="Histidine kinase" evidence="8">
    <location>
        <begin position="130"/>
        <end position="342"/>
    </location>
</feature>
<dbReference type="GO" id="GO:0016036">
    <property type="term" value="P:cellular response to phosphate starvation"/>
    <property type="evidence" value="ECO:0007669"/>
    <property type="project" value="TreeGrafter"/>
</dbReference>
<dbReference type="EC" id="2.7.13.3" evidence="2"/>
<evidence type="ECO:0000256" key="2">
    <source>
        <dbReference type="ARBA" id="ARBA00012438"/>
    </source>
</evidence>
<evidence type="ECO:0000256" key="6">
    <source>
        <dbReference type="ARBA" id="ARBA00023012"/>
    </source>
</evidence>
<dbReference type="CDD" id="cd00075">
    <property type="entry name" value="HATPase"/>
    <property type="match status" value="1"/>
</dbReference>
<dbReference type="GO" id="GO:0004721">
    <property type="term" value="F:phosphoprotein phosphatase activity"/>
    <property type="evidence" value="ECO:0007669"/>
    <property type="project" value="TreeGrafter"/>
</dbReference>
<keyword evidence="5" id="KW-0418">Kinase</keyword>
<dbReference type="GO" id="GO:0000155">
    <property type="term" value="F:phosphorelay sensor kinase activity"/>
    <property type="evidence" value="ECO:0007669"/>
    <property type="project" value="InterPro"/>
</dbReference>
<dbReference type="InterPro" id="IPR050351">
    <property type="entry name" value="BphY/WalK/GraS-like"/>
</dbReference>
<dbReference type="SUPFAM" id="SSF55874">
    <property type="entry name" value="ATPase domain of HSP90 chaperone/DNA topoisomerase II/histidine kinase"/>
    <property type="match status" value="1"/>
</dbReference>
<dbReference type="Pfam" id="PF00512">
    <property type="entry name" value="HisKA"/>
    <property type="match status" value="1"/>
</dbReference>
<dbReference type="InterPro" id="IPR003594">
    <property type="entry name" value="HATPase_dom"/>
</dbReference>
<dbReference type="CDD" id="cd00082">
    <property type="entry name" value="HisKA"/>
    <property type="match status" value="1"/>
</dbReference>
<dbReference type="EMBL" id="PCSR01000118">
    <property type="protein sequence ID" value="PIP52723.1"/>
    <property type="molecule type" value="Genomic_DNA"/>
</dbReference>
<keyword evidence="7" id="KW-0472">Membrane</keyword>
<evidence type="ECO:0000313" key="10">
    <source>
        <dbReference type="Proteomes" id="UP000229459"/>
    </source>
</evidence>
<evidence type="ECO:0000256" key="4">
    <source>
        <dbReference type="ARBA" id="ARBA00022679"/>
    </source>
</evidence>
<evidence type="ECO:0000256" key="5">
    <source>
        <dbReference type="ARBA" id="ARBA00022777"/>
    </source>
</evidence>
<evidence type="ECO:0000313" key="9">
    <source>
        <dbReference type="EMBL" id="PIP52723.1"/>
    </source>
</evidence>
<feature type="transmembrane region" description="Helical" evidence="7">
    <location>
        <begin position="12"/>
        <end position="34"/>
    </location>
</feature>
<name>A0A2H0B4W8_9BACT</name>